<feature type="transmembrane region" description="Helical" evidence="4">
    <location>
        <begin position="281"/>
        <end position="302"/>
    </location>
</feature>
<proteinExistence type="inferred from homology"/>
<name>A0ABR9VWQ0_9SYNC</name>
<feature type="non-terminal residue" evidence="5">
    <location>
        <position position="1"/>
    </location>
</feature>
<keyword evidence="3" id="KW-0808">Transferase</keyword>
<dbReference type="RefSeq" id="WP_194020816.1">
    <property type="nucleotide sequence ID" value="NZ_JADEVV010000063.1"/>
</dbReference>
<dbReference type="EMBL" id="JADEVV010000063">
    <property type="protein sequence ID" value="MBE9255446.1"/>
    <property type="molecule type" value="Genomic_DNA"/>
</dbReference>
<evidence type="ECO:0000256" key="2">
    <source>
        <dbReference type="ARBA" id="ARBA00022676"/>
    </source>
</evidence>
<comment type="caution">
    <text evidence="5">The sequence shown here is derived from an EMBL/GenBank/DDBJ whole genome shotgun (WGS) entry which is preliminary data.</text>
</comment>
<organism evidence="5 6">
    <name type="scientific">Synechocystis salina LEGE 00031</name>
    <dbReference type="NCBI Taxonomy" id="1828736"/>
    <lineage>
        <taxon>Bacteria</taxon>
        <taxon>Bacillati</taxon>
        <taxon>Cyanobacteriota</taxon>
        <taxon>Cyanophyceae</taxon>
        <taxon>Synechococcales</taxon>
        <taxon>Merismopediaceae</taxon>
        <taxon>Synechocystis</taxon>
    </lineage>
</organism>
<dbReference type="Pfam" id="PF13641">
    <property type="entry name" value="Glyco_tranf_2_3"/>
    <property type="match status" value="1"/>
</dbReference>
<evidence type="ECO:0000313" key="5">
    <source>
        <dbReference type="EMBL" id="MBE9255446.1"/>
    </source>
</evidence>
<keyword evidence="2" id="KW-0328">Glycosyltransferase</keyword>
<keyword evidence="4" id="KW-0472">Membrane</keyword>
<dbReference type="SUPFAM" id="SSF53448">
    <property type="entry name" value="Nucleotide-diphospho-sugar transferases"/>
    <property type="match status" value="1"/>
</dbReference>
<gene>
    <name evidence="5" type="ORF">IQ217_16705</name>
</gene>
<dbReference type="InterPro" id="IPR029044">
    <property type="entry name" value="Nucleotide-diphossugar_trans"/>
</dbReference>
<dbReference type="CDD" id="cd06423">
    <property type="entry name" value="CESA_like"/>
    <property type="match status" value="1"/>
</dbReference>
<evidence type="ECO:0000256" key="4">
    <source>
        <dbReference type="SAM" id="Phobius"/>
    </source>
</evidence>
<sequence length="360" mass="40690">PPFTVSILIPARNEANVLNRIVTSIFASDYPASRLEVWVIDDGSQDQTPQRLEQLTTQFPHLKVLRRPKSSGGKSGALNAVFPQTTGEIIGVFDADAWLEPNVIRRAVLPFHQPEVGGVQLRKKLLNAGMNGLTQFQQWEQSFDAALQCQRSAAGAWVDLRGNGTFILRQSLQQCGGWNEDTLADDLDLTFQLYLARFKIVFLPDTSVYEEGTTNWRQFWQQRCRWAEGGYQRYIDYFAPLCQIRGYAAIDLWMFLILQFLLPLGLLADGAWSLTTEQLPVLWPLQTILGLILMVEMGRGLIKFESRRGWGLLNSTVGGLLYMGHWIPVMLVTVLKLCIVRQSLVWHRVEHGQMVGGGEN</sequence>
<dbReference type="Proteomes" id="UP000658720">
    <property type="component" value="Unassembled WGS sequence"/>
</dbReference>
<keyword evidence="4" id="KW-1133">Transmembrane helix</keyword>
<protein>
    <submittedName>
        <fullName evidence="5">Glycosyltransferase family 2 protein</fullName>
    </submittedName>
</protein>
<evidence type="ECO:0000256" key="3">
    <source>
        <dbReference type="ARBA" id="ARBA00022679"/>
    </source>
</evidence>
<dbReference type="PANTHER" id="PTHR43630:SF1">
    <property type="entry name" value="POLY-BETA-1,6-N-ACETYL-D-GLUCOSAMINE SYNTHASE"/>
    <property type="match status" value="1"/>
</dbReference>
<evidence type="ECO:0000313" key="6">
    <source>
        <dbReference type="Proteomes" id="UP000658720"/>
    </source>
</evidence>
<keyword evidence="4" id="KW-0812">Transmembrane</keyword>
<dbReference type="PANTHER" id="PTHR43630">
    <property type="entry name" value="POLY-BETA-1,6-N-ACETYL-D-GLUCOSAMINE SYNTHASE"/>
    <property type="match status" value="1"/>
</dbReference>
<dbReference type="Gene3D" id="3.90.550.10">
    <property type="entry name" value="Spore Coat Polysaccharide Biosynthesis Protein SpsA, Chain A"/>
    <property type="match status" value="1"/>
</dbReference>
<keyword evidence="6" id="KW-1185">Reference proteome</keyword>
<evidence type="ECO:0000256" key="1">
    <source>
        <dbReference type="ARBA" id="ARBA00006739"/>
    </source>
</evidence>
<accession>A0ABR9VWQ0</accession>
<feature type="transmembrane region" description="Helical" evidence="4">
    <location>
        <begin position="252"/>
        <end position="274"/>
    </location>
</feature>
<reference evidence="5 6" key="1">
    <citation type="submission" date="2020-10" db="EMBL/GenBank/DDBJ databases">
        <authorList>
            <person name="Castelo-Branco R."/>
            <person name="Eusebio N."/>
            <person name="Adriana R."/>
            <person name="Vieira A."/>
            <person name="Brugerolle De Fraissinette N."/>
            <person name="Rezende De Castro R."/>
            <person name="Schneider M.P."/>
            <person name="Vasconcelos V."/>
            <person name="Leao P.N."/>
        </authorList>
    </citation>
    <scope>NUCLEOTIDE SEQUENCE [LARGE SCALE GENOMIC DNA]</scope>
    <source>
        <strain evidence="5 6">LEGE 00031</strain>
    </source>
</reference>
<feature type="transmembrane region" description="Helical" evidence="4">
    <location>
        <begin position="322"/>
        <end position="339"/>
    </location>
</feature>
<comment type="similarity">
    <text evidence="1">Belongs to the glycosyltransferase 2 family.</text>
</comment>